<dbReference type="SUPFAM" id="SSF48179">
    <property type="entry name" value="6-phosphogluconate dehydrogenase C-terminal domain-like"/>
    <property type="match status" value="1"/>
</dbReference>
<dbReference type="Gene3D" id="3.40.50.720">
    <property type="entry name" value="NAD(P)-binding Rossmann-like Domain"/>
    <property type="match status" value="1"/>
</dbReference>
<dbReference type="AlphaFoldDB" id="A0A1W2A702"/>
<gene>
    <name evidence="3" type="ORF">SAMN02746065_104166</name>
</gene>
<evidence type="ECO:0000313" key="4">
    <source>
        <dbReference type="Proteomes" id="UP000192418"/>
    </source>
</evidence>
<dbReference type="Pfam" id="PF10728">
    <property type="entry name" value="DUF2520"/>
    <property type="match status" value="1"/>
</dbReference>
<dbReference type="SUPFAM" id="SSF51735">
    <property type="entry name" value="NAD(P)-binding Rossmann-fold domains"/>
    <property type="match status" value="1"/>
</dbReference>
<dbReference type="InterPro" id="IPR008927">
    <property type="entry name" value="6-PGluconate_DH-like_C_sf"/>
</dbReference>
<dbReference type="STRING" id="1121400.SAMN02746065_104166"/>
<proteinExistence type="predicted"/>
<evidence type="ECO:0000313" key="3">
    <source>
        <dbReference type="EMBL" id="SMC56048.1"/>
    </source>
</evidence>
<dbReference type="InterPro" id="IPR019665">
    <property type="entry name" value="OxRdtase/DH_put_Rossmann_dom"/>
</dbReference>
<dbReference type="Pfam" id="PF10727">
    <property type="entry name" value="Rossmann-like"/>
    <property type="match status" value="1"/>
</dbReference>
<evidence type="ECO:0000259" key="1">
    <source>
        <dbReference type="Pfam" id="PF10727"/>
    </source>
</evidence>
<dbReference type="InterPro" id="IPR036291">
    <property type="entry name" value="NAD(P)-bd_dom_sf"/>
</dbReference>
<dbReference type="InterPro" id="IPR037108">
    <property type="entry name" value="TM1727-like_C_sf"/>
</dbReference>
<dbReference type="InterPro" id="IPR018931">
    <property type="entry name" value="DUF2520"/>
</dbReference>
<dbReference type="Gene3D" id="1.10.1040.20">
    <property type="entry name" value="ProC-like, C-terminal domain"/>
    <property type="match status" value="1"/>
</dbReference>
<name>A0A1W2A702_9BACT</name>
<dbReference type="EMBL" id="FWXY01000004">
    <property type="protein sequence ID" value="SMC56048.1"/>
    <property type="molecule type" value="Genomic_DNA"/>
</dbReference>
<dbReference type="PANTHER" id="PTHR40459">
    <property type="entry name" value="CONSERVED HYPOTHETICAL ALANINE AND LEUCINE RICH PROTEIN"/>
    <property type="match status" value="1"/>
</dbReference>
<sequence>MKPDITIIGCGRVGTALAVFLSRAGYPVTGFFSRHLESAEKAAKAAGTGKVYDTLQGAVTVADIVFITTPDQLIEGVCEELAAIEGLLDKRMVMHCSGALSSEILSAARACGADVGSIHPLQSFAPYVPGQASPFQGIHISVEGSDRAVTAGKEMAVNLGGACFTLPTHAKTLYHASAVVASNYLVTLEHFALDLLKAANLSEKEAYPILEPLITGTLNNIKNRGTQGALTGPVARGDAAVVADHLGDLEKKMPEYVALYKMMGKYTLKLAQKGGTLDKEAIQSLSKLFAQ</sequence>
<dbReference type="OrthoDB" id="8650434at2"/>
<feature type="domain" description="DUF2520" evidence="2">
    <location>
        <begin position="139"/>
        <end position="267"/>
    </location>
</feature>
<organism evidence="3 4">
    <name type="scientific">Desulfocicer vacuolatum DSM 3385</name>
    <dbReference type="NCBI Taxonomy" id="1121400"/>
    <lineage>
        <taxon>Bacteria</taxon>
        <taxon>Pseudomonadati</taxon>
        <taxon>Thermodesulfobacteriota</taxon>
        <taxon>Desulfobacteria</taxon>
        <taxon>Desulfobacterales</taxon>
        <taxon>Desulfobacteraceae</taxon>
        <taxon>Desulfocicer</taxon>
    </lineage>
</organism>
<dbReference type="PANTHER" id="PTHR40459:SF1">
    <property type="entry name" value="CONSERVED HYPOTHETICAL ALANINE AND LEUCINE RICH PROTEIN"/>
    <property type="match status" value="1"/>
</dbReference>
<feature type="domain" description="Putative oxidoreductase/dehydrogenase Rossmann-like" evidence="1">
    <location>
        <begin position="5"/>
        <end position="120"/>
    </location>
</feature>
<accession>A0A1W2A702</accession>
<protein>
    <submittedName>
        <fullName evidence="3">Predicted oxidoreductase, contains short-chain dehydrogenase (SDR) and DUF2520 domains</fullName>
    </submittedName>
</protein>
<dbReference type="Proteomes" id="UP000192418">
    <property type="component" value="Unassembled WGS sequence"/>
</dbReference>
<evidence type="ECO:0000259" key="2">
    <source>
        <dbReference type="Pfam" id="PF10728"/>
    </source>
</evidence>
<dbReference type="RefSeq" id="WP_084067449.1">
    <property type="nucleotide sequence ID" value="NZ_FWXY01000004.1"/>
</dbReference>
<reference evidence="3 4" key="1">
    <citation type="submission" date="2017-04" db="EMBL/GenBank/DDBJ databases">
        <authorList>
            <person name="Afonso C.L."/>
            <person name="Miller P.J."/>
            <person name="Scott M.A."/>
            <person name="Spackman E."/>
            <person name="Goraichik I."/>
            <person name="Dimitrov K.M."/>
            <person name="Suarez D.L."/>
            <person name="Swayne D.E."/>
        </authorList>
    </citation>
    <scope>NUCLEOTIDE SEQUENCE [LARGE SCALE GENOMIC DNA]</scope>
    <source>
        <strain evidence="3 4">DSM 3385</strain>
    </source>
</reference>
<keyword evidence="4" id="KW-1185">Reference proteome</keyword>